<dbReference type="SUPFAM" id="SSF50729">
    <property type="entry name" value="PH domain-like"/>
    <property type="match status" value="1"/>
</dbReference>
<dbReference type="GeneID" id="27681854"/>
<dbReference type="PANTHER" id="PTHR23331:SF1">
    <property type="entry name" value="WASH COMPLEX SUBUNIT 1"/>
    <property type="match status" value="1"/>
</dbReference>
<dbReference type="GO" id="GO:0032456">
    <property type="term" value="P:endocytic recycling"/>
    <property type="evidence" value="ECO:0007669"/>
    <property type="project" value="TreeGrafter"/>
</dbReference>
<feature type="region of interest" description="Disordered" evidence="3">
    <location>
        <begin position="166"/>
        <end position="210"/>
    </location>
</feature>
<dbReference type="GO" id="GO:0071933">
    <property type="term" value="F:Arp2/3 complex binding"/>
    <property type="evidence" value="ECO:0007669"/>
    <property type="project" value="UniProtKB-ARBA"/>
</dbReference>
<dbReference type="GO" id="GO:0006887">
    <property type="term" value="P:exocytosis"/>
    <property type="evidence" value="ECO:0007669"/>
    <property type="project" value="TreeGrafter"/>
</dbReference>
<feature type="compositionally biased region" description="Pro residues" evidence="3">
    <location>
        <begin position="440"/>
        <end position="460"/>
    </location>
</feature>
<keyword evidence="7" id="KW-1185">Reference proteome</keyword>
<feature type="compositionally biased region" description="Basic and acidic residues" evidence="3">
    <location>
        <begin position="600"/>
        <end position="611"/>
    </location>
</feature>
<dbReference type="GO" id="GO:0071203">
    <property type="term" value="C:WASH complex"/>
    <property type="evidence" value="ECO:0007669"/>
    <property type="project" value="InterPro"/>
</dbReference>
<comment type="caution">
    <text evidence="6">The sequence shown here is derived from an EMBL/GenBank/DDBJ whole genome shotgun (WGS) entry which is preliminary data.</text>
</comment>
<protein>
    <recommendedName>
        <fullName evidence="8">F-box domain-containing protein</fullName>
    </recommendedName>
</protein>
<feature type="compositionally biased region" description="Pro residues" evidence="3">
    <location>
        <begin position="358"/>
        <end position="369"/>
    </location>
</feature>
<evidence type="ECO:0000313" key="7">
    <source>
        <dbReference type="Proteomes" id="UP000030143"/>
    </source>
</evidence>
<feature type="compositionally biased region" description="Pro residues" evidence="3">
    <location>
        <begin position="496"/>
        <end position="575"/>
    </location>
</feature>
<evidence type="ECO:0000256" key="1">
    <source>
        <dbReference type="ARBA" id="ARBA00022553"/>
    </source>
</evidence>
<dbReference type="Pfam" id="PF12937">
    <property type="entry name" value="F-box-like"/>
    <property type="match status" value="1"/>
</dbReference>
<dbReference type="InterPro" id="IPR000697">
    <property type="entry name" value="WH1/EVH1_dom"/>
</dbReference>
<feature type="compositionally biased region" description="Pro residues" evidence="3">
    <location>
        <begin position="470"/>
        <end position="489"/>
    </location>
</feature>
<proteinExistence type="predicted"/>
<dbReference type="PANTHER" id="PTHR23331">
    <property type="entry name" value="CXYORF1"/>
    <property type="match status" value="1"/>
</dbReference>
<evidence type="ECO:0008006" key="8">
    <source>
        <dbReference type="Google" id="ProtNLM"/>
    </source>
</evidence>
<dbReference type="CDD" id="cd01205">
    <property type="entry name" value="EVH1_WASP-like"/>
    <property type="match status" value="1"/>
</dbReference>
<dbReference type="Proteomes" id="UP000030143">
    <property type="component" value="Unassembled WGS sequence"/>
</dbReference>
<dbReference type="GO" id="GO:0030479">
    <property type="term" value="C:actin cortical patch"/>
    <property type="evidence" value="ECO:0007669"/>
    <property type="project" value="UniProtKB-ARBA"/>
</dbReference>
<feature type="compositionally biased region" description="Gly residues" evidence="3">
    <location>
        <begin position="627"/>
        <end position="637"/>
    </location>
</feature>
<sequence>MPSILSDTDKETVKRNVPKPANKILAVAVARLYVAYPDGQKWTYTGIQGAVVLCNDLVGRTFWLKIVDVSPAGRGVIWDQEIYDNFAYNQDRTFFHTFELETCPAGLSFVDEKEAKTFIKKVHEREKHASKETTKTPFASTRGQGPAPVTNGKIGRSLFGSLLHRSSAAPSAPHPTAPAPSIQVAPPPPTLSPSVPPAKPDLPFDTSDPSWKGLLDELKGMGITEDQIAENSEFIKAWIDQKQAAAAEAAPAEDQNKPKAAPPPPPSAPPAPKITSISPQDTGSSTASRRGPPPPPPSRKTRSEAPEEPVSLPPREPSPPARRFNAPPPFADAGKFAEPAGPIPPRRPRAISNVNAGPGPPPPPRPPKTPMDDSQHNQSSQSRFGVPPPFSGDRKVSAPPAPPSRSPAPGGPPPPPPRTASPAAPQLPPKVPPMTTTTGPPTPPARGPVSPPLPPPPPRPVLVAPSSPVVAPPPPPRGPVPPPPAPPSVPTYSPSVAPPPPPPPPPPSSGAPGALPPPPPPGRGGPSMPPPPPPPAPVSGAPGGPPPPPPPPGAPGGGAPPPPPPPGGAAPPLPKPAGGHTDLLASIRASGGHGGGGLRKVKETEKKDRSKAMVPGGANESSATGPNQGGAPQGGLAGALQDALNKRKQRVSGSDDEKDNDDDCFEFRFKKKHRVSSGMKPDTPSLGSLPVEILCSIFRLLDPIGLISISQTSSKFRTVVQPQRIHILERLLELECREEVGGVTPIFRSKDNHIDPDFTSKEWHSVRWACSICLHMLPHTAFDNHYILRLQYRKPLPGSPAATPYTSWEPTIDGKLRKQYHLHKQQSNYRDEDRKIRRRYDLASKCNTLRPDRPMRNRAERLASFQDSGMITFQGFSLDQYCSITQEEEQVLLDHEARLIERERCGFKRHLRKCNECRFRRGELLSIVQRGTDKVPIMPSRLLPFPSALDRSFPGFSVIMKNVRPTANAPVQCVYRNNVFDSLWTMYMVRCPGCSRWQELRAFRLGAGFQHWTPTTDSISVFKNWDETEITGKFIDELSCNYCFSKGKGREKLREVLVKWLDCCLDNERGRLGYLLLGGWERLLRRYWRAELLTDMIEVRNVVLDAQFVAAKVQKDHDYLKISLDDILTLKLGFREWVTVWENLDPKNRIYFEHNSWDELWFNNYEAIEAHLIWVIQCKEEIMEKEKGDALVDWALSREGTAFT</sequence>
<dbReference type="SMART" id="SM00461">
    <property type="entry name" value="WH1"/>
    <property type="match status" value="1"/>
</dbReference>
<feature type="region of interest" description="Disordered" evidence="3">
    <location>
        <begin position="122"/>
        <end position="151"/>
    </location>
</feature>
<dbReference type="InterPro" id="IPR033927">
    <property type="entry name" value="WASPfam_EVH1"/>
</dbReference>
<dbReference type="GO" id="GO:0042147">
    <property type="term" value="P:retrograde transport, endosome to Golgi"/>
    <property type="evidence" value="ECO:0007669"/>
    <property type="project" value="TreeGrafter"/>
</dbReference>
<feature type="compositionally biased region" description="Basic and acidic residues" evidence="3">
    <location>
        <begin position="122"/>
        <end position="134"/>
    </location>
</feature>
<dbReference type="HOGENOM" id="CLU_293390_0_0_1"/>
<feature type="region of interest" description="Disordered" evidence="3">
    <location>
        <begin position="245"/>
        <end position="637"/>
    </location>
</feature>
<evidence type="ECO:0000256" key="2">
    <source>
        <dbReference type="ARBA" id="ARBA00023203"/>
    </source>
</evidence>
<feature type="compositionally biased region" description="Pro residues" evidence="3">
    <location>
        <begin position="311"/>
        <end position="330"/>
    </location>
</feature>
<evidence type="ECO:0000256" key="3">
    <source>
        <dbReference type="SAM" id="MobiDB-lite"/>
    </source>
</evidence>
<dbReference type="InterPro" id="IPR028290">
    <property type="entry name" value="WASH1"/>
</dbReference>
<keyword evidence="1" id="KW-0597">Phosphoprotein</keyword>
<keyword evidence="2" id="KW-0009">Actin-binding</keyword>
<feature type="compositionally biased region" description="Pro residues" evidence="3">
    <location>
        <begin position="185"/>
        <end position="200"/>
    </location>
</feature>
<dbReference type="GO" id="GO:0005829">
    <property type="term" value="C:cytosol"/>
    <property type="evidence" value="ECO:0007669"/>
    <property type="project" value="GOC"/>
</dbReference>
<dbReference type="PROSITE" id="PS50229">
    <property type="entry name" value="WH1"/>
    <property type="match status" value="1"/>
</dbReference>
<dbReference type="GO" id="GO:0034314">
    <property type="term" value="P:Arp2/3 complex-mediated actin nucleation"/>
    <property type="evidence" value="ECO:0007669"/>
    <property type="project" value="InterPro"/>
</dbReference>
<feature type="domain" description="WH1" evidence="5">
    <location>
        <begin position="17"/>
        <end position="129"/>
    </location>
</feature>
<dbReference type="InterPro" id="IPR001810">
    <property type="entry name" value="F-box_dom"/>
</dbReference>
<dbReference type="InterPro" id="IPR011993">
    <property type="entry name" value="PH-like_dom_sf"/>
</dbReference>
<evidence type="ECO:0000259" key="4">
    <source>
        <dbReference type="PROSITE" id="PS50181"/>
    </source>
</evidence>
<dbReference type="GO" id="GO:0003779">
    <property type="term" value="F:actin binding"/>
    <property type="evidence" value="ECO:0007669"/>
    <property type="project" value="UniProtKB-KW"/>
</dbReference>
<feature type="compositionally biased region" description="Pro residues" evidence="3">
    <location>
        <begin position="399"/>
        <end position="432"/>
    </location>
</feature>
<feature type="domain" description="F-box" evidence="4">
    <location>
        <begin position="683"/>
        <end position="731"/>
    </location>
</feature>
<dbReference type="GO" id="GO:0055037">
    <property type="term" value="C:recycling endosome"/>
    <property type="evidence" value="ECO:0007669"/>
    <property type="project" value="TreeGrafter"/>
</dbReference>
<organism evidence="6 7">
    <name type="scientific">Penicillium expansum</name>
    <name type="common">Blue mold rot fungus</name>
    <dbReference type="NCBI Taxonomy" id="27334"/>
    <lineage>
        <taxon>Eukaryota</taxon>
        <taxon>Fungi</taxon>
        <taxon>Dikarya</taxon>
        <taxon>Ascomycota</taxon>
        <taxon>Pezizomycotina</taxon>
        <taxon>Eurotiomycetes</taxon>
        <taxon>Eurotiomycetidae</taxon>
        <taxon>Eurotiales</taxon>
        <taxon>Aspergillaceae</taxon>
        <taxon>Penicillium</taxon>
    </lineage>
</organism>
<dbReference type="FunFam" id="2.30.29.30:FF:000281">
    <property type="entry name" value="Actin associated protein"/>
    <property type="match status" value="1"/>
</dbReference>
<dbReference type="GO" id="GO:0043014">
    <property type="term" value="F:alpha-tubulin binding"/>
    <property type="evidence" value="ECO:0007669"/>
    <property type="project" value="InterPro"/>
</dbReference>
<dbReference type="PROSITE" id="PS50181">
    <property type="entry name" value="FBOX"/>
    <property type="match status" value="1"/>
</dbReference>
<dbReference type="CDD" id="cd09917">
    <property type="entry name" value="F-box_SF"/>
    <property type="match status" value="1"/>
</dbReference>
<dbReference type="GO" id="GO:0005769">
    <property type="term" value="C:early endosome"/>
    <property type="evidence" value="ECO:0007669"/>
    <property type="project" value="InterPro"/>
</dbReference>
<dbReference type="EMBL" id="JQFZ01000111">
    <property type="protein sequence ID" value="KGO58786.1"/>
    <property type="molecule type" value="Genomic_DNA"/>
</dbReference>
<accession>A0A0A2JVD7</accession>
<feature type="compositionally biased region" description="Pro residues" evidence="3">
    <location>
        <begin position="260"/>
        <end position="272"/>
    </location>
</feature>
<dbReference type="STRING" id="27334.A0A0A2JVD7"/>
<dbReference type="Gene3D" id="2.30.29.30">
    <property type="entry name" value="Pleckstrin-homology domain (PH domain)/Phosphotyrosine-binding domain (PTB)"/>
    <property type="match status" value="1"/>
</dbReference>
<dbReference type="VEuPathDB" id="FungiDB:PEXP_069870"/>
<dbReference type="InterPro" id="IPR036047">
    <property type="entry name" value="F-box-like_dom_sf"/>
</dbReference>
<dbReference type="SMART" id="SM00256">
    <property type="entry name" value="FBOX"/>
    <property type="match status" value="1"/>
</dbReference>
<dbReference type="AlphaFoldDB" id="A0A0A2JVD7"/>
<reference evidence="6 7" key="1">
    <citation type="journal article" date="2015" name="Mol. Plant Microbe Interact.">
        <title>Genome, transcriptome, and functional analyses of Penicillium expansum provide new insights into secondary metabolism and pathogenicity.</title>
        <authorList>
            <person name="Ballester A.R."/>
            <person name="Marcet-Houben M."/>
            <person name="Levin E."/>
            <person name="Sela N."/>
            <person name="Selma-Lazaro C."/>
            <person name="Carmona L."/>
            <person name="Wisniewski M."/>
            <person name="Droby S."/>
            <person name="Gonzalez-Candelas L."/>
            <person name="Gabaldon T."/>
        </authorList>
    </citation>
    <scope>NUCLEOTIDE SEQUENCE [LARGE SCALE GENOMIC DNA]</scope>
    <source>
        <strain evidence="6 7">MD-8</strain>
    </source>
</reference>
<dbReference type="Pfam" id="PF00568">
    <property type="entry name" value="WH1"/>
    <property type="match status" value="1"/>
</dbReference>
<dbReference type="GO" id="GO:0043015">
    <property type="term" value="F:gamma-tubulin binding"/>
    <property type="evidence" value="ECO:0007669"/>
    <property type="project" value="TreeGrafter"/>
</dbReference>
<gene>
    <name evidence="6" type="ORF">PEX2_091640</name>
</gene>
<name>A0A0A2JVD7_PENEN</name>
<evidence type="ECO:0000259" key="5">
    <source>
        <dbReference type="PROSITE" id="PS50229"/>
    </source>
</evidence>
<dbReference type="RefSeq" id="XP_016600150.1">
    <property type="nucleotide sequence ID" value="XM_016746434.1"/>
</dbReference>
<evidence type="ECO:0000313" key="6">
    <source>
        <dbReference type="EMBL" id="KGO58786.1"/>
    </source>
</evidence>
<dbReference type="SUPFAM" id="SSF81383">
    <property type="entry name" value="F-box domain"/>
    <property type="match status" value="1"/>
</dbReference>